<dbReference type="AlphaFoldDB" id="A0A5C5WCY1"/>
<organism evidence="2 3">
    <name type="scientific">Botrimarina hoheduenensis</name>
    <dbReference type="NCBI Taxonomy" id="2528000"/>
    <lineage>
        <taxon>Bacteria</taxon>
        <taxon>Pseudomonadati</taxon>
        <taxon>Planctomycetota</taxon>
        <taxon>Planctomycetia</taxon>
        <taxon>Pirellulales</taxon>
        <taxon>Lacipirellulaceae</taxon>
        <taxon>Botrimarina</taxon>
    </lineage>
</organism>
<gene>
    <name evidence="2" type="ORF">Pla111_05630</name>
</gene>
<evidence type="ECO:0000256" key="1">
    <source>
        <dbReference type="SAM" id="SignalP"/>
    </source>
</evidence>
<protein>
    <submittedName>
        <fullName evidence="2">Uncharacterized protein</fullName>
    </submittedName>
</protein>
<dbReference type="Proteomes" id="UP000318995">
    <property type="component" value="Unassembled WGS sequence"/>
</dbReference>
<feature type="signal peptide" evidence="1">
    <location>
        <begin position="1"/>
        <end position="20"/>
    </location>
</feature>
<feature type="chain" id="PRO_5022880254" evidence="1">
    <location>
        <begin position="21"/>
        <end position="108"/>
    </location>
</feature>
<dbReference type="RefSeq" id="WP_146571107.1">
    <property type="nucleotide sequence ID" value="NZ_SJPH01000001.1"/>
</dbReference>
<comment type="caution">
    <text evidence="2">The sequence shown here is derived from an EMBL/GenBank/DDBJ whole genome shotgun (WGS) entry which is preliminary data.</text>
</comment>
<evidence type="ECO:0000313" key="2">
    <source>
        <dbReference type="EMBL" id="TWT48788.1"/>
    </source>
</evidence>
<keyword evidence="3" id="KW-1185">Reference proteome</keyword>
<reference evidence="2 3" key="1">
    <citation type="submission" date="2019-02" db="EMBL/GenBank/DDBJ databases">
        <title>Deep-cultivation of Planctomycetes and their phenomic and genomic characterization uncovers novel biology.</title>
        <authorList>
            <person name="Wiegand S."/>
            <person name="Jogler M."/>
            <person name="Boedeker C."/>
            <person name="Pinto D."/>
            <person name="Vollmers J."/>
            <person name="Rivas-Marin E."/>
            <person name="Kohn T."/>
            <person name="Peeters S.H."/>
            <person name="Heuer A."/>
            <person name="Rast P."/>
            <person name="Oberbeckmann S."/>
            <person name="Bunk B."/>
            <person name="Jeske O."/>
            <person name="Meyerdierks A."/>
            <person name="Storesund J.E."/>
            <person name="Kallscheuer N."/>
            <person name="Luecker S."/>
            <person name="Lage O.M."/>
            <person name="Pohl T."/>
            <person name="Merkel B.J."/>
            <person name="Hornburger P."/>
            <person name="Mueller R.-W."/>
            <person name="Bruemmer F."/>
            <person name="Labrenz M."/>
            <person name="Spormann A.M."/>
            <person name="Op Den Camp H."/>
            <person name="Overmann J."/>
            <person name="Amann R."/>
            <person name="Jetten M.S.M."/>
            <person name="Mascher T."/>
            <person name="Medema M.H."/>
            <person name="Devos D.P."/>
            <person name="Kaster A.-K."/>
            <person name="Ovreas L."/>
            <person name="Rohde M."/>
            <person name="Galperin M.Y."/>
            <person name="Jogler C."/>
        </authorList>
    </citation>
    <scope>NUCLEOTIDE SEQUENCE [LARGE SCALE GENOMIC DNA]</scope>
    <source>
        <strain evidence="2 3">Pla111</strain>
    </source>
</reference>
<name>A0A5C5WCY1_9BACT</name>
<proteinExistence type="predicted"/>
<accession>A0A5C5WCY1</accession>
<sequence length="108" mass="11161" precursor="true">MLILKSFAAALLVSAVAAPAAARGYVVYAPIVAPPVVVAPVAPTIVYRPVTPYFAAQPVVATVPAPVVAVPAPTLQPVVTTRYRPILGGAVSRVRYRYAPGVVVAPLY</sequence>
<keyword evidence="1" id="KW-0732">Signal</keyword>
<dbReference type="EMBL" id="SJPH01000001">
    <property type="protein sequence ID" value="TWT48788.1"/>
    <property type="molecule type" value="Genomic_DNA"/>
</dbReference>
<evidence type="ECO:0000313" key="3">
    <source>
        <dbReference type="Proteomes" id="UP000318995"/>
    </source>
</evidence>